<gene>
    <name evidence="2" type="ORF">IFM89_008371</name>
</gene>
<dbReference type="EMBL" id="JADFTS010000002">
    <property type="protein sequence ID" value="KAF9619694.1"/>
    <property type="molecule type" value="Genomic_DNA"/>
</dbReference>
<protein>
    <submittedName>
        <fullName evidence="2">Uncharacterized protein</fullName>
    </submittedName>
</protein>
<keyword evidence="1" id="KW-0732">Signal</keyword>
<sequence length="149" mass="16529">MGLHFQQILIFSAVFILLHPSLIADTQLQLKENIRTAPRKDLANNFIDGTSLQNAFNTSQDVFTRLHHDSNTGITRVSASTVAWFTLAMATATGLGALPFFFIELDLQWAEICNGMAALGRASSEYGSFIKRSFPTKRDAIECDYILTP</sequence>
<accession>A0A835IM34</accession>
<feature type="chain" id="PRO_5032674490" evidence="1">
    <location>
        <begin position="25"/>
        <end position="149"/>
    </location>
</feature>
<dbReference type="Proteomes" id="UP000631114">
    <property type="component" value="Unassembled WGS sequence"/>
</dbReference>
<reference evidence="2 3" key="1">
    <citation type="submission" date="2020-10" db="EMBL/GenBank/DDBJ databases">
        <title>The Coptis chinensis genome and diversification of protoberbering-type alkaloids.</title>
        <authorList>
            <person name="Wang B."/>
            <person name="Shu S."/>
            <person name="Song C."/>
            <person name="Liu Y."/>
        </authorList>
    </citation>
    <scope>NUCLEOTIDE SEQUENCE [LARGE SCALE GENOMIC DNA]</scope>
    <source>
        <strain evidence="2">HL-2020</strain>
        <tissue evidence="2">Leaf</tissue>
    </source>
</reference>
<organism evidence="2 3">
    <name type="scientific">Coptis chinensis</name>
    <dbReference type="NCBI Taxonomy" id="261450"/>
    <lineage>
        <taxon>Eukaryota</taxon>
        <taxon>Viridiplantae</taxon>
        <taxon>Streptophyta</taxon>
        <taxon>Embryophyta</taxon>
        <taxon>Tracheophyta</taxon>
        <taxon>Spermatophyta</taxon>
        <taxon>Magnoliopsida</taxon>
        <taxon>Ranunculales</taxon>
        <taxon>Ranunculaceae</taxon>
        <taxon>Coptidoideae</taxon>
        <taxon>Coptis</taxon>
    </lineage>
</organism>
<feature type="signal peptide" evidence="1">
    <location>
        <begin position="1"/>
        <end position="24"/>
    </location>
</feature>
<evidence type="ECO:0000256" key="1">
    <source>
        <dbReference type="SAM" id="SignalP"/>
    </source>
</evidence>
<comment type="caution">
    <text evidence="2">The sequence shown here is derived from an EMBL/GenBank/DDBJ whole genome shotgun (WGS) entry which is preliminary data.</text>
</comment>
<feature type="non-terminal residue" evidence="2">
    <location>
        <position position="1"/>
    </location>
</feature>
<evidence type="ECO:0000313" key="2">
    <source>
        <dbReference type="EMBL" id="KAF9619694.1"/>
    </source>
</evidence>
<dbReference type="AlphaFoldDB" id="A0A835IM34"/>
<proteinExistence type="predicted"/>
<evidence type="ECO:0000313" key="3">
    <source>
        <dbReference type="Proteomes" id="UP000631114"/>
    </source>
</evidence>
<keyword evidence="3" id="KW-1185">Reference proteome</keyword>
<name>A0A835IM34_9MAGN</name>